<accession>K1QYL5</accession>
<dbReference type="HOGENOM" id="CLU_934641_0_0_1"/>
<keyword evidence="3 8" id="KW-0378">Hydrolase</keyword>
<keyword evidence="2 8" id="KW-0479">Metal-binding</keyword>
<dbReference type="CDD" id="cd00041">
    <property type="entry name" value="CUB"/>
    <property type="match status" value="1"/>
</dbReference>
<evidence type="ECO:0000256" key="2">
    <source>
        <dbReference type="ARBA" id="ARBA00022723"/>
    </source>
</evidence>
<dbReference type="InterPro" id="IPR024079">
    <property type="entry name" value="MetalloPept_cat_dom_sf"/>
</dbReference>
<dbReference type="SMART" id="SM00042">
    <property type="entry name" value="CUB"/>
    <property type="match status" value="1"/>
</dbReference>
<sequence length="298" mass="32593">MYKTTKAKIESVFGEAVSKFNDAGCVKWVPRNSETHYITVFGNEQICASYVGCLYAGQQPLWLYAPGCDYVDTALHEMLHASGAMHEQSRIADRNQLISFNWDAVSASSAFNYVGIQTTKARNYDLGSVLQYALTFGGQTYMTSNDPDLTYLTTQALDDLSFYDVAELNAYFHCAGCGEIITLDVGSTQQVNLSPYSTGIHCSWLVKGADKTKIRMTIESMNLPTNDQNDCFHFLEIKDYLAGSPGKLVCGNSGGGVFTKKLLGPSNMMIIRFDSETYSTVAPGTGFTFTVEAAPSGL</sequence>
<dbReference type="PROSITE" id="PS51864">
    <property type="entry name" value="ASTACIN"/>
    <property type="match status" value="1"/>
</dbReference>
<dbReference type="GO" id="GO:0004222">
    <property type="term" value="F:metalloendopeptidase activity"/>
    <property type="evidence" value="ECO:0007669"/>
    <property type="project" value="UniProtKB-UniRule"/>
</dbReference>
<evidence type="ECO:0000256" key="9">
    <source>
        <dbReference type="RuleBase" id="RU361183"/>
    </source>
</evidence>
<evidence type="ECO:0000256" key="4">
    <source>
        <dbReference type="ARBA" id="ARBA00022833"/>
    </source>
</evidence>
<dbReference type="InterPro" id="IPR006026">
    <property type="entry name" value="Peptidase_Metallo"/>
</dbReference>
<evidence type="ECO:0000256" key="7">
    <source>
        <dbReference type="PROSITE-ProRule" id="PRU00059"/>
    </source>
</evidence>
<dbReference type="SMART" id="SM00235">
    <property type="entry name" value="ZnMc"/>
    <property type="match status" value="1"/>
</dbReference>
<dbReference type="PANTHER" id="PTHR10127:SF780">
    <property type="entry name" value="METALLOENDOPEPTIDASE"/>
    <property type="match status" value="1"/>
</dbReference>
<keyword evidence="6" id="KW-1015">Disulfide bond</keyword>
<dbReference type="GO" id="GO:0008270">
    <property type="term" value="F:zinc ion binding"/>
    <property type="evidence" value="ECO:0007669"/>
    <property type="project" value="UniProtKB-UniRule"/>
</dbReference>
<dbReference type="AlphaFoldDB" id="K1QYL5"/>
<dbReference type="PANTHER" id="PTHR10127">
    <property type="entry name" value="DISCOIDIN, CUB, EGF, LAMININ , AND ZINC METALLOPROTEASE DOMAIN CONTAINING"/>
    <property type="match status" value="1"/>
</dbReference>
<proteinExistence type="predicted"/>
<dbReference type="SUPFAM" id="SSF55486">
    <property type="entry name" value="Metalloproteases ('zincins'), catalytic domain"/>
    <property type="match status" value="1"/>
</dbReference>
<evidence type="ECO:0000256" key="6">
    <source>
        <dbReference type="ARBA" id="ARBA00023157"/>
    </source>
</evidence>
<evidence type="ECO:0000256" key="5">
    <source>
        <dbReference type="ARBA" id="ARBA00023049"/>
    </source>
</evidence>
<dbReference type="PROSITE" id="PS01180">
    <property type="entry name" value="CUB"/>
    <property type="match status" value="1"/>
</dbReference>
<organism evidence="10">
    <name type="scientific">Magallana gigas</name>
    <name type="common">Pacific oyster</name>
    <name type="synonym">Crassostrea gigas</name>
    <dbReference type="NCBI Taxonomy" id="29159"/>
    <lineage>
        <taxon>Eukaryota</taxon>
        <taxon>Metazoa</taxon>
        <taxon>Spiralia</taxon>
        <taxon>Lophotrochozoa</taxon>
        <taxon>Mollusca</taxon>
        <taxon>Bivalvia</taxon>
        <taxon>Autobranchia</taxon>
        <taxon>Pteriomorphia</taxon>
        <taxon>Ostreida</taxon>
        <taxon>Ostreoidea</taxon>
        <taxon>Ostreidae</taxon>
        <taxon>Magallana</taxon>
    </lineage>
</organism>
<feature type="active site" evidence="8">
    <location>
        <position position="77"/>
    </location>
</feature>
<dbReference type="EC" id="3.4.24.-" evidence="9"/>
<name>K1QYL5_MAGGI</name>
<feature type="binding site" evidence="8">
    <location>
        <position position="80"/>
    </location>
    <ligand>
        <name>Zn(2+)</name>
        <dbReference type="ChEBI" id="CHEBI:29105"/>
        <note>catalytic</note>
    </ligand>
</feature>
<dbReference type="PRINTS" id="PR00480">
    <property type="entry name" value="ASTACIN"/>
</dbReference>
<reference evidence="10" key="1">
    <citation type="journal article" date="2012" name="Nature">
        <title>The oyster genome reveals stress adaptation and complexity of shell formation.</title>
        <authorList>
            <person name="Zhang G."/>
            <person name="Fang X."/>
            <person name="Guo X."/>
            <person name="Li L."/>
            <person name="Luo R."/>
            <person name="Xu F."/>
            <person name="Yang P."/>
            <person name="Zhang L."/>
            <person name="Wang X."/>
            <person name="Qi H."/>
            <person name="Xiong Z."/>
            <person name="Que H."/>
            <person name="Xie Y."/>
            <person name="Holland P.W."/>
            <person name="Paps J."/>
            <person name="Zhu Y."/>
            <person name="Wu F."/>
            <person name="Chen Y."/>
            <person name="Wang J."/>
            <person name="Peng C."/>
            <person name="Meng J."/>
            <person name="Yang L."/>
            <person name="Liu J."/>
            <person name="Wen B."/>
            <person name="Zhang N."/>
            <person name="Huang Z."/>
            <person name="Zhu Q."/>
            <person name="Feng Y."/>
            <person name="Mount A."/>
            <person name="Hedgecock D."/>
            <person name="Xu Z."/>
            <person name="Liu Y."/>
            <person name="Domazet-Loso T."/>
            <person name="Du Y."/>
            <person name="Sun X."/>
            <person name="Zhang S."/>
            <person name="Liu B."/>
            <person name="Cheng P."/>
            <person name="Jiang X."/>
            <person name="Li J."/>
            <person name="Fan D."/>
            <person name="Wang W."/>
            <person name="Fu W."/>
            <person name="Wang T."/>
            <person name="Wang B."/>
            <person name="Zhang J."/>
            <person name="Peng Z."/>
            <person name="Li Y."/>
            <person name="Li N."/>
            <person name="Wang J."/>
            <person name="Chen M."/>
            <person name="He Y."/>
            <person name="Tan F."/>
            <person name="Song X."/>
            <person name="Zheng Q."/>
            <person name="Huang R."/>
            <person name="Yang H."/>
            <person name="Du X."/>
            <person name="Chen L."/>
            <person name="Yang M."/>
            <person name="Gaffney P.M."/>
            <person name="Wang S."/>
            <person name="Luo L."/>
            <person name="She Z."/>
            <person name="Ming Y."/>
            <person name="Huang W."/>
            <person name="Zhang S."/>
            <person name="Huang B."/>
            <person name="Zhang Y."/>
            <person name="Qu T."/>
            <person name="Ni P."/>
            <person name="Miao G."/>
            <person name="Wang J."/>
            <person name="Wang Q."/>
            <person name="Steinberg C.E."/>
            <person name="Wang H."/>
            <person name="Li N."/>
            <person name="Qian L."/>
            <person name="Zhang G."/>
            <person name="Li Y."/>
            <person name="Yang H."/>
            <person name="Liu X."/>
            <person name="Wang J."/>
            <person name="Yin Y."/>
            <person name="Wang J."/>
        </authorList>
    </citation>
    <scope>NUCLEOTIDE SEQUENCE [LARGE SCALE GENOMIC DNA]</scope>
    <source>
        <strain evidence="10">05x7-T-G4-1.051#20</strain>
    </source>
</reference>
<comment type="caution">
    <text evidence="7">Lacks conserved residue(s) required for the propagation of feature annotation.</text>
</comment>
<dbReference type="Pfam" id="PF00431">
    <property type="entry name" value="CUB"/>
    <property type="match status" value="1"/>
</dbReference>
<gene>
    <name evidence="10" type="ORF">CGI_10005368</name>
</gene>
<keyword evidence="4 8" id="KW-0862">Zinc</keyword>
<dbReference type="Pfam" id="PF01400">
    <property type="entry name" value="Astacin"/>
    <property type="match status" value="1"/>
</dbReference>
<evidence type="ECO:0000256" key="3">
    <source>
        <dbReference type="ARBA" id="ARBA00022801"/>
    </source>
</evidence>
<feature type="binding site" evidence="8">
    <location>
        <position position="76"/>
    </location>
    <ligand>
        <name>Zn(2+)</name>
        <dbReference type="ChEBI" id="CHEBI:29105"/>
        <note>catalytic</note>
    </ligand>
</feature>
<protein>
    <recommendedName>
        <fullName evidence="9">Metalloendopeptidase</fullName>
        <ecNumber evidence="9">3.4.24.-</ecNumber>
    </recommendedName>
</protein>
<dbReference type="GO" id="GO:0006508">
    <property type="term" value="P:proteolysis"/>
    <property type="evidence" value="ECO:0007669"/>
    <property type="project" value="UniProtKB-KW"/>
</dbReference>
<dbReference type="InterPro" id="IPR001506">
    <property type="entry name" value="Peptidase_M12A"/>
</dbReference>
<dbReference type="InParanoid" id="K1QYL5"/>
<dbReference type="SUPFAM" id="SSF49854">
    <property type="entry name" value="Spermadhesin, CUB domain"/>
    <property type="match status" value="1"/>
</dbReference>
<evidence type="ECO:0000256" key="1">
    <source>
        <dbReference type="ARBA" id="ARBA00022670"/>
    </source>
</evidence>
<keyword evidence="1 8" id="KW-0645">Protease</keyword>
<dbReference type="Gene3D" id="3.40.390.10">
    <property type="entry name" value="Collagenase (Catalytic Domain)"/>
    <property type="match status" value="1"/>
</dbReference>
<dbReference type="Gene3D" id="2.60.120.290">
    <property type="entry name" value="Spermadhesin, CUB domain"/>
    <property type="match status" value="1"/>
</dbReference>
<dbReference type="InterPro" id="IPR000859">
    <property type="entry name" value="CUB_dom"/>
</dbReference>
<evidence type="ECO:0000313" key="10">
    <source>
        <dbReference type="EMBL" id="EKC36274.1"/>
    </source>
</evidence>
<comment type="cofactor">
    <cofactor evidence="8 9">
        <name>Zn(2+)</name>
        <dbReference type="ChEBI" id="CHEBI:29105"/>
    </cofactor>
    <text evidence="8 9">Binds 1 zinc ion per subunit.</text>
</comment>
<evidence type="ECO:0000256" key="8">
    <source>
        <dbReference type="PROSITE-ProRule" id="PRU01211"/>
    </source>
</evidence>
<keyword evidence="5 8" id="KW-0482">Metalloprotease</keyword>
<dbReference type="InterPro" id="IPR035914">
    <property type="entry name" value="Sperma_CUB_dom_sf"/>
</dbReference>
<dbReference type="EMBL" id="JH817207">
    <property type="protein sequence ID" value="EKC36274.1"/>
    <property type="molecule type" value="Genomic_DNA"/>
</dbReference>
<feature type="binding site" evidence="8">
    <location>
        <position position="86"/>
    </location>
    <ligand>
        <name>Zn(2+)</name>
        <dbReference type="ChEBI" id="CHEBI:29105"/>
        <note>catalytic</note>
    </ligand>
</feature>